<name>A0A0B4XQT9_9GAMM</name>
<accession>A0A0B4XQT9</accession>
<dbReference type="EMBL" id="CP004387">
    <property type="protein sequence ID" value="AJD48597.1"/>
    <property type="molecule type" value="Genomic_DNA"/>
</dbReference>
<keyword evidence="1 2" id="KW-0732">Signal</keyword>
<evidence type="ECO:0000313" key="5">
    <source>
        <dbReference type="Proteomes" id="UP000006764"/>
    </source>
</evidence>
<organism evidence="4 5">
    <name type="scientific">Isoalcanivorax pacificus W11-5</name>
    <dbReference type="NCBI Taxonomy" id="391936"/>
    <lineage>
        <taxon>Bacteria</taxon>
        <taxon>Pseudomonadati</taxon>
        <taxon>Pseudomonadota</taxon>
        <taxon>Gammaproteobacteria</taxon>
        <taxon>Oceanospirillales</taxon>
        <taxon>Alcanivoracaceae</taxon>
        <taxon>Isoalcanivorax</taxon>
    </lineage>
</organism>
<dbReference type="SUPFAM" id="SSF56925">
    <property type="entry name" value="OMPA-like"/>
    <property type="match status" value="1"/>
</dbReference>
<dbReference type="InterPro" id="IPR027385">
    <property type="entry name" value="Beta-barrel_OMP"/>
</dbReference>
<dbReference type="RefSeq" id="WP_008737238.1">
    <property type="nucleotide sequence ID" value="NZ_CP004387.1"/>
</dbReference>
<evidence type="ECO:0000256" key="2">
    <source>
        <dbReference type="SAM" id="SignalP"/>
    </source>
</evidence>
<dbReference type="InterPro" id="IPR011250">
    <property type="entry name" value="OMP/PagP_B-barrel"/>
</dbReference>
<keyword evidence="5" id="KW-1185">Reference proteome</keyword>
<evidence type="ECO:0000259" key="3">
    <source>
        <dbReference type="Pfam" id="PF13505"/>
    </source>
</evidence>
<evidence type="ECO:0000313" key="4">
    <source>
        <dbReference type="EMBL" id="AJD48597.1"/>
    </source>
</evidence>
<protein>
    <recommendedName>
        <fullName evidence="3">Outer membrane protein beta-barrel domain-containing protein</fullName>
    </recommendedName>
</protein>
<dbReference type="Gene3D" id="2.40.160.20">
    <property type="match status" value="1"/>
</dbReference>
<dbReference type="KEGG" id="apac:S7S_10925"/>
<feature type="domain" description="Outer membrane protein beta-barrel" evidence="3">
    <location>
        <begin position="13"/>
        <end position="221"/>
    </location>
</feature>
<dbReference type="HOGENOM" id="CLU_1248448_0_0_6"/>
<evidence type="ECO:0000256" key="1">
    <source>
        <dbReference type="ARBA" id="ARBA00022729"/>
    </source>
</evidence>
<reference evidence="4 5" key="1">
    <citation type="journal article" date="2012" name="J. Bacteriol.">
        <title>Genome sequence of an alkane-degrading bacterium, Alcanivorax pacificus type strain W11-5, isolated from deep sea sediment.</title>
        <authorList>
            <person name="Lai Q."/>
            <person name="Shao Z."/>
        </authorList>
    </citation>
    <scope>NUCLEOTIDE SEQUENCE [LARGE SCALE GENOMIC DNA]</scope>
    <source>
        <strain evidence="4 5">W11-5</strain>
    </source>
</reference>
<dbReference type="AlphaFoldDB" id="A0A0B4XQT9"/>
<feature type="signal peptide" evidence="2">
    <location>
        <begin position="1"/>
        <end position="22"/>
    </location>
</feature>
<feature type="chain" id="PRO_5002097753" description="Outer membrane protein beta-barrel domain-containing protein" evidence="2">
    <location>
        <begin position="23"/>
        <end position="221"/>
    </location>
</feature>
<dbReference type="Pfam" id="PF13505">
    <property type="entry name" value="OMP_b-brl"/>
    <property type="match status" value="1"/>
</dbReference>
<sequence length="221" mass="23993">MTAYKSLLLPLIVTALPLIATAQEDLAPPDVDLFLEAQYGGADLDDFGLDSIADGYRLRGGLWLNSLSTRHLRFALEAGLNQLARETTDSAFSRGPSAEELQQPSPPTSVDVLARDRLEVSGYELGARMLIARYVYARAGLYMHRVKTRHEEIRTLNYGSGSPQVFEPVPESDSSSKTGGYAGLGLMLPLTGGISLAADYSLYQVDSEQVGTYGIGLHFTF</sequence>
<dbReference type="Proteomes" id="UP000006764">
    <property type="component" value="Chromosome"/>
</dbReference>
<gene>
    <name evidence="4" type="ORF">S7S_10925</name>
</gene>
<proteinExistence type="predicted"/>